<name>A7HYI5_PARL1</name>
<dbReference type="KEGG" id="pla:Plav_3364"/>
<dbReference type="Proteomes" id="UP000006377">
    <property type="component" value="Chromosome"/>
</dbReference>
<keyword evidence="4" id="KW-1185">Reference proteome</keyword>
<protein>
    <recommendedName>
        <fullName evidence="5">IS1 family transposase</fullName>
    </recommendedName>
</protein>
<accession>A7HYI5</accession>
<dbReference type="AlphaFoldDB" id="A7HYI5"/>
<dbReference type="STRING" id="402881.Plav_3364"/>
<evidence type="ECO:0008006" key="5">
    <source>
        <dbReference type="Google" id="ProtNLM"/>
    </source>
</evidence>
<dbReference type="RefSeq" id="WP_012112299.1">
    <property type="nucleotide sequence ID" value="NC_009719.1"/>
</dbReference>
<keyword evidence="1" id="KW-0175">Coiled coil</keyword>
<dbReference type="OrthoDB" id="9128325at2"/>
<gene>
    <name evidence="3" type="ordered locus">Plav_3364</name>
</gene>
<evidence type="ECO:0000313" key="4">
    <source>
        <dbReference type="Proteomes" id="UP000006377"/>
    </source>
</evidence>
<dbReference type="HOGENOM" id="CLU_032802_0_0_5"/>
<evidence type="ECO:0000256" key="2">
    <source>
        <dbReference type="SAM" id="MobiDB-lite"/>
    </source>
</evidence>
<organism evidence="3 4">
    <name type="scientific">Parvibaculum lavamentivorans (strain DS-1 / DSM 13023 / NCIMB 13966)</name>
    <dbReference type="NCBI Taxonomy" id="402881"/>
    <lineage>
        <taxon>Bacteria</taxon>
        <taxon>Pseudomonadati</taxon>
        <taxon>Pseudomonadota</taxon>
        <taxon>Alphaproteobacteria</taxon>
        <taxon>Hyphomicrobiales</taxon>
        <taxon>Parvibaculaceae</taxon>
        <taxon>Parvibaculum</taxon>
    </lineage>
</organism>
<feature type="region of interest" description="Disordered" evidence="2">
    <location>
        <begin position="50"/>
        <end position="70"/>
    </location>
</feature>
<dbReference type="EMBL" id="CP000774">
    <property type="protein sequence ID" value="ABS64968.1"/>
    <property type="molecule type" value="Genomic_DNA"/>
</dbReference>
<dbReference type="eggNOG" id="COG3677">
    <property type="taxonomic scope" value="Bacteria"/>
</dbReference>
<feature type="coiled-coil region" evidence="1">
    <location>
        <begin position="415"/>
        <end position="442"/>
    </location>
</feature>
<feature type="region of interest" description="Disordered" evidence="2">
    <location>
        <begin position="1"/>
        <end position="23"/>
    </location>
</feature>
<reference evidence="3 4" key="1">
    <citation type="journal article" date="2011" name="Stand. Genomic Sci.">
        <title>Complete genome sequence of Parvibaculum lavamentivorans type strain (DS-1(T)).</title>
        <authorList>
            <person name="Schleheck D."/>
            <person name="Weiss M."/>
            <person name="Pitluck S."/>
            <person name="Bruce D."/>
            <person name="Land M.L."/>
            <person name="Han S."/>
            <person name="Saunders E."/>
            <person name="Tapia R."/>
            <person name="Detter C."/>
            <person name="Brettin T."/>
            <person name="Han J."/>
            <person name="Woyke T."/>
            <person name="Goodwin L."/>
            <person name="Pennacchio L."/>
            <person name="Nolan M."/>
            <person name="Cook A.M."/>
            <person name="Kjelleberg S."/>
            <person name="Thomas T."/>
        </authorList>
    </citation>
    <scope>NUCLEOTIDE SEQUENCE [LARGE SCALE GENOMIC DNA]</scope>
    <source>
        <strain evidence="4">DS-1 / DSM 13023 / NCIMB 13966</strain>
    </source>
</reference>
<sequence length="594" mass="66649">MSEGESIPAANAPKKSSRAQTRRLPRNVGVFSVNFCRNAQCRLFGIAPDPYRRTGQSPSPGNQPHGKITGAGDDRSFFCPACGLAHAIKSNHAIAEEYSRLSDLYRRTKRETCPNAVCGNHRLPIGLMPSAYRLFGKTAKGDARYQCKACRKTFSIGLPTRRHKKTDKTGAIMRGLVNKMAMSRLCETAQVTFPHIHSKIDFLFNQCLAFAGEREARLHQCFDGKEPFFSTDAQTILVNWPIKNRRGTVPLLHMATVHKSSQFVVAATIDYDPDVDPDELEKAMDAAGDFARPRSMRRFARLWPASEYRASVVKRLPHIFTREDLAAGGKYELPGRGSRVRGDIFHYAHMMLVRKLVGRSYRVANFCVDAESGLANAIAALLVDEVKAGKVNIAEISFSKGLTNDERAALAVEGRKRYREELKRFAAEIAQIQVEYPDIEDEEALAVHILRLTCGPGPQPARGKMLATIGLDWPYHSKAEPEKTIRLKTDIGLMDWDGLAKFMTRASIHPVDAYFNLARRRIAGFERGLPTASNRQRIWHAYSFYNPEMVPKLATILRFYHNYMLPRGKEKATPAMKLGLARGIVYERDLFGFG</sequence>
<proteinExistence type="predicted"/>
<evidence type="ECO:0000256" key="1">
    <source>
        <dbReference type="SAM" id="Coils"/>
    </source>
</evidence>
<evidence type="ECO:0000313" key="3">
    <source>
        <dbReference type="EMBL" id="ABS64968.1"/>
    </source>
</evidence>